<dbReference type="AlphaFoldDB" id="A0AA42B7W2"/>
<organism evidence="2 3">
    <name type="scientific">Echinimonas agarilytica</name>
    <dbReference type="NCBI Taxonomy" id="1215918"/>
    <lineage>
        <taxon>Bacteria</taxon>
        <taxon>Pseudomonadati</taxon>
        <taxon>Pseudomonadota</taxon>
        <taxon>Gammaproteobacteria</taxon>
        <taxon>Alteromonadales</taxon>
        <taxon>Echinimonadaceae</taxon>
        <taxon>Echinimonas</taxon>
    </lineage>
</organism>
<dbReference type="RefSeq" id="WP_251261690.1">
    <property type="nucleotide sequence ID" value="NZ_JAMQGP010000004.1"/>
</dbReference>
<protein>
    <submittedName>
        <fullName evidence="2">GNAT family N-acetyltransferase</fullName>
        <ecNumber evidence="2">2.3.1.-</ecNumber>
    </submittedName>
</protein>
<dbReference type="SUPFAM" id="SSF55729">
    <property type="entry name" value="Acyl-CoA N-acyltransferases (Nat)"/>
    <property type="match status" value="1"/>
</dbReference>
<comment type="caution">
    <text evidence="2">The sequence shown here is derived from an EMBL/GenBank/DDBJ whole genome shotgun (WGS) entry which is preliminary data.</text>
</comment>
<evidence type="ECO:0000313" key="2">
    <source>
        <dbReference type="EMBL" id="MCM2680272.1"/>
    </source>
</evidence>
<reference evidence="2 3" key="1">
    <citation type="journal article" date="2013" name="Antonie Van Leeuwenhoek">
        <title>Echinimonas agarilytica gen. nov., sp. nov., a new gammaproteobacterium isolated from the sea urchin Strongylocentrotus intermedius.</title>
        <authorList>
            <person name="Nedashkovskaya O.I."/>
            <person name="Stenkova A.M."/>
            <person name="Zhukova N.V."/>
            <person name="Van Trappen S."/>
            <person name="Lee J.S."/>
            <person name="Kim S.B."/>
        </authorList>
    </citation>
    <scope>NUCLEOTIDE SEQUENCE [LARGE SCALE GENOMIC DNA]</scope>
    <source>
        <strain evidence="2 3">KMM 6351</strain>
    </source>
</reference>
<keyword evidence="2" id="KW-0808">Transferase</keyword>
<name>A0AA42B7W2_9GAMM</name>
<dbReference type="Proteomes" id="UP001165393">
    <property type="component" value="Unassembled WGS sequence"/>
</dbReference>
<sequence length="182" mass="20364">MFPYHFTGHDGTECLLRPLDDDDGDALADFFDSLGDSTRQLFGPHPLTAAHSKLVCETIDTDSADRFVLIRAQSIIGYFILEYAPAPHEGHRYQALGIKLDPTVDPLLAPCISDPFQSLGYASLVMDYFIQYGRAIKLRSFVLMGGTQAGNALARHFYQKHGFEAFTIFQTDVENIDMRLLL</sequence>
<dbReference type="Gene3D" id="3.40.630.30">
    <property type="match status" value="1"/>
</dbReference>
<evidence type="ECO:0000313" key="3">
    <source>
        <dbReference type="Proteomes" id="UP001165393"/>
    </source>
</evidence>
<gene>
    <name evidence="2" type="ORF">NAF29_11395</name>
</gene>
<keyword evidence="2" id="KW-0012">Acyltransferase</keyword>
<keyword evidence="3" id="KW-1185">Reference proteome</keyword>
<dbReference type="EC" id="2.3.1.-" evidence="2"/>
<dbReference type="EMBL" id="JAMQGP010000004">
    <property type="protein sequence ID" value="MCM2680272.1"/>
    <property type="molecule type" value="Genomic_DNA"/>
</dbReference>
<dbReference type="GO" id="GO:0016747">
    <property type="term" value="F:acyltransferase activity, transferring groups other than amino-acyl groups"/>
    <property type="evidence" value="ECO:0007669"/>
    <property type="project" value="InterPro"/>
</dbReference>
<dbReference type="Pfam" id="PF00583">
    <property type="entry name" value="Acetyltransf_1"/>
    <property type="match status" value="1"/>
</dbReference>
<dbReference type="InterPro" id="IPR000182">
    <property type="entry name" value="GNAT_dom"/>
</dbReference>
<dbReference type="InterPro" id="IPR016181">
    <property type="entry name" value="Acyl_CoA_acyltransferase"/>
</dbReference>
<proteinExistence type="predicted"/>
<dbReference type="PROSITE" id="PS51186">
    <property type="entry name" value="GNAT"/>
    <property type="match status" value="1"/>
</dbReference>
<feature type="domain" description="N-acetyltransferase" evidence="1">
    <location>
        <begin position="14"/>
        <end position="182"/>
    </location>
</feature>
<evidence type="ECO:0000259" key="1">
    <source>
        <dbReference type="PROSITE" id="PS51186"/>
    </source>
</evidence>
<accession>A0AA42B7W2</accession>